<dbReference type="InParanoid" id="A0A6P7LY07"/>
<feature type="signal peptide" evidence="4">
    <location>
        <begin position="1"/>
        <end position="20"/>
    </location>
</feature>
<dbReference type="Pfam" id="PF07686">
    <property type="entry name" value="V-set"/>
    <property type="match status" value="2"/>
</dbReference>
<dbReference type="InterPro" id="IPR003598">
    <property type="entry name" value="Ig_sub2"/>
</dbReference>
<reference evidence="7" key="1">
    <citation type="submission" date="2025-08" db="UniProtKB">
        <authorList>
            <consortium name="RefSeq"/>
        </authorList>
    </citation>
    <scope>IDENTIFICATION</scope>
</reference>
<feature type="chain" id="PRO_5027871857" evidence="4">
    <location>
        <begin position="21"/>
        <end position="253"/>
    </location>
</feature>
<proteinExistence type="predicted"/>
<dbReference type="PANTHER" id="PTHR24100:SF151">
    <property type="entry name" value="ICOS LIGAND"/>
    <property type="match status" value="1"/>
</dbReference>
<dbReference type="Gene3D" id="2.60.40.10">
    <property type="entry name" value="Immunoglobulins"/>
    <property type="match status" value="2"/>
</dbReference>
<keyword evidence="4" id="KW-0732">Signal</keyword>
<dbReference type="KEGG" id="bspl:114851267"/>
<keyword evidence="6" id="KW-1185">Reference proteome</keyword>
<evidence type="ECO:0000256" key="2">
    <source>
        <dbReference type="ARBA" id="ARBA00023136"/>
    </source>
</evidence>
<dbReference type="InterPro" id="IPR013783">
    <property type="entry name" value="Ig-like_fold"/>
</dbReference>
<dbReference type="GO" id="GO:0009897">
    <property type="term" value="C:external side of plasma membrane"/>
    <property type="evidence" value="ECO:0007669"/>
    <property type="project" value="TreeGrafter"/>
</dbReference>
<dbReference type="GO" id="GO:0001817">
    <property type="term" value="P:regulation of cytokine production"/>
    <property type="evidence" value="ECO:0007669"/>
    <property type="project" value="TreeGrafter"/>
</dbReference>
<evidence type="ECO:0000256" key="1">
    <source>
        <dbReference type="ARBA" id="ARBA00004370"/>
    </source>
</evidence>
<dbReference type="PROSITE" id="PS50835">
    <property type="entry name" value="IG_LIKE"/>
    <property type="match status" value="2"/>
</dbReference>
<dbReference type="GeneID" id="114851267"/>
<dbReference type="GO" id="GO:0050852">
    <property type="term" value="P:T cell receptor signaling pathway"/>
    <property type="evidence" value="ECO:0007669"/>
    <property type="project" value="TreeGrafter"/>
</dbReference>
<dbReference type="InterPro" id="IPR036179">
    <property type="entry name" value="Ig-like_dom_sf"/>
</dbReference>
<evidence type="ECO:0000256" key="4">
    <source>
        <dbReference type="SAM" id="SignalP"/>
    </source>
</evidence>
<dbReference type="InterPro" id="IPR007110">
    <property type="entry name" value="Ig-like_dom"/>
</dbReference>
<sequence length="253" mass="28548">MSMFSLKLLCLLSCFLSCSPLLEVKVKTGKNATLTCQGPTDADIKQLEWTKADLESDDYVFFFRDKQTYDNYQLSSFHGRVKLRDPEMTNGNVDVILSNVTDYDAGTYECYVGKTTSERRKRSAPELINSIRLVVEDHITAKSGQRVVLSCNSNGPVTDVEWKREDLIKAGDVFISTDGKHISDKQHPYFKNWVELKDTEMENGDISLVLKEAMTVDSGIYECYDTQGKRRKIRSVTLTVEPGPSRDGKTTNG</sequence>
<comment type="subcellular location">
    <subcellularLocation>
        <location evidence="1">Membrane</location>
    </subcellularLocation>
</comment>
<accession>A0A6P7LY07</accession>
<organism evidence="6 7">
    <name type="scientific">Betta splendens</name>
    <name type="common">Siamese fighting fish</name>
    <dbReference type="NCBI Taxonomy" id="158456"/>
    <lineage>
        <taxon>Eukaryota</taxon>
        <taxon>Metazoa</taxon>
        <taxon>Chordata</taxon>
        <taxon>Craniata</taxon>
        <taxon>Vertebrata</taxon>
        <taxon>Euteleostomi</taxon>
        <taxon>Actinopterygii</taxon>
        <taxon>Neopterygii</taxon>
        <taxon>Teleostei</taxon>
        <taxon>Neoteleostei</taxon>
        <taxon>Acanthomorphata</taxon>
        <taxon>Anabantaria</taxon>
        <taxon>Anabantiformes</taxon>
        <taxon>Anabantoidei</taxon>
        <taxon>Osphronemidae</taxon>
        <taxon>Betta</taxon>
    </lineage>
</organism>
<dbReference type="PANTHER" id="PTHR24100">
    <property type="entry name" value="BUTYROPHILIN"/>
    <property type="match status" value="1"/>
</dbReference>
<dbReference type="SMART" id="SM00409">
    <property type="entry name" value="IG"/>
    <property type="match status" value="2"/>
</dbReference>
<dbReference type="SUPFAM" id="SSF48726">
    <property type="entry name" value="Immunoglobulin"/>
    <property type="match status" value="2"/>
</dbReference>
<keyword evidence="2" id="KW-0472">Membrane</keyword>
<evidence type="ECO:0000313" key="7">
    <source>
        <dbReference type="RefSeq" id="XP_028998834.1"/>
    </source>
</evidence>
<evidence type="ECO:0000256" key="3">
    <source>
        <dbReference type="ARBA" id="ARBA00023319"/>
    </source>
</evidence>
<dbReference type="OrthoDB" id="10012075at2759"/>
<protein>
    <submittedName>
        <fullName evidence="7">Butyrophilin subfamily 2 member A2-like</fullName>
    </submittedName>
</protein>
<dbReference type="AlphaFoldDB" id="A0A6P7LY07"/>
<dbReference type="InterPro" id="IPR050504">
    <property type="entry name" value="IgSF_BTN/MOG"/>
</dbReference>
<feature type="domain" description="Ig-like" evidence="5">
    <location>
        <begin position="26"/>
        <end position="123"/>
    </location>
</feature>
<dbReference type="InterPro" id="IPR013106">
    <property type="entry name" value="Ig_V-set"/>
</dbReference>
<dbReference type="RefSeq" id="XP_028998834.1">
    <property type="nucleotide sequence ID" value="XM_029143001.3"/>
</dbReference>
<dbReference type="GO" id="GO:0005102">
    <property type="term" value="F:signaling receptor binding"/>
    <property type="evidence" value="ECO:0007669"/>
    <property type="project" value="TreeGrafter"/>
</dbReference>
<name>A0A6P7LY07_BETSP</name>
<dbReference type="Proteomes" id="UP000515150">
    <property type="component" value="Chromosome 2"/>
</dbReference>
<gene>
    <name evidence="7" type="primary">LOC114851267</name>
</gene>
<evidence type="ECO:0000313" key="6">
    <source>
        <dbReference type="Proteomes" id="UP000515150"/>
    </source>
</evidence>
<evidence type="ECO:0000259" key="5">
    <source>
        <dbReference type="PROSITE" id="PS50835"/>
    </source>
</evidence>
<dbReference type="SMART" id="SM00408">
    <property type="entry name" value="IGc2"/>
    <property type="match status" value="2"/>
</dbReference>
<dbReference type="InterPro" id="IPR003599">
    <property type="entry name" value="Ig_sub"/>
</dbReference>
<keyword evidence="3" id="KW-0393">Immunoglobulin domain</keyword>
<feature type="domain" description="Ig-like" evidence="5">
    <location>
        <begin position="125"/>
        <end position="239"/>
    </location>
</feature>